<keyword evidence="5 6" id="KW-0472">Membrane</keyword>
<feature type="transmembrane region" description="Helical" evidence="6">
    <location>
        <begin position="239"/>
        <end position="265"/>
    </location>
</feature>
<comment type="subcellular location">
    <subcellularLocation>
        <location evidence="1">Membrane</location>
        <topology evidence="1">Multi-pass membrane protein</topology>
    </subcellularLocation>
</comment>
<feature type="transmembrane region" description="Helical" evidence="6">
    <location>
        <begin position="191"/>
        <end position="210"/>
    </location>
</feature>
<dbReference type="Gene3D" id="1.20.1720.10">
    <property type="entry name" value="Multidrug resistance protein D"/>
    <property type="match status" value="1"/>
</dbReference>
<dbReference type="PANTHER" id="PTHR23506">
    <property type="entry name" value="GH10249P"/>
    <property type="match status" value="1"/>
</dbReference>
<sequence length="418" mass="45807">RFLSNPDLLTWLRQEAQLQRTILLIVFLALFVDHMLLSVVVPILPSHLYSTSQAATTTPGNIIDLTLNPTINQSLTLDSTFSPPNWTPVPPSDPTWALKLKSNCSYTHGHLDEVNIKVGLLLASKSTIQKKHVIPSTKIGDGYFCVLFAFSSSFILLLLARSVQGVGGSLSVAGMDMLADAYKDNKERGRAMRISFTGLALGLIGIGSSIWKFVGKMAPFLVVAVIALFNSVFPTSPNLYLLCFPGAICLATLVIATIEAALPVWMMKTMCASKWQLGFCCCFAAKNTHSTMLFVSSHSWLCACVGMILAGILNKLIIIVFLPGVVDSSIMPLMGNLVDPRYVPAYSTVYAIADVAICIGFSVGERSRHAEHLWNPAVFVIASFKYLMVCWPYVYIYTVGPCIELYCRSALRINKYPT</sequence>
<feature type="transmembrane region" description="Helical" evidence="6">
    <location>
        <begin position="20"/>
        <end position="44"/>
    </location>
</feature>
<evidence type="ECO:0000256" key="6">
    <source>
        <dbReference type="SAM" id="Phobius"/>
    </source>
</evidence>
<evidence type="ECO:0000256" key="3">
    <source>
        <dbReference type="ARBA" id="ARBA00022692"/>
    </source>
</evidence>
<dbReference type="InterPro" id="IPR036259">
    <property type="entry name" value="MFS_trans_sf"/>
</dbReference>
<accession>A0AAQ4RUJ7</accession>
<evidence type="ECO:0000313" key="7">
    <source>
        <dbReference type="Ensembl" id="ENSGACP00000067309.1"/>
    </source>
</evidence>
<proteinExistence type="predicted"/>
<name>A0AAQ4RUJ7_GASAC</name>
<dbReference type="Ensembl" id="ENSGACT00000074657.1">
    <property type="protein sequence ID" value="ENSGACP00000067309.1"/>
    <property type="gene ID" value="ENSGACG00000035424.1"/>
</dbReference>
<dbReference type="GO" id="GO:0043195">
    <property type="term" value="C:terminal bouton"/>
    <property type="evidence" value="ECO:0007669"/>
    <property type="project" value="TreeGrafter"/>
</dbReference>
<organism evidence="7 8">
    <name type="scientific">Gasterosteus aculeatus aculeatus</name>
    <name type="common">three-spined stickleback</name>
    <dbReference type="NCBI Taxonomy" id="481459"/>
    <lineage>
        <taxon>Eukaryota</taxon>
        <taxon>Metazoa</taxon>
        <taxon>Chordata</taxon>
        <taxon>Craniata</taxon>
        <taxon>Vertebrata</taxon>
        <taxon>Euteleostomi</taxon>
        <taxon>Actinopterygii</taxon>
        <taxon>Neopterygii</taxon>
        <taxon>Teleostei</taxon>
        <taxon>Neoteleostei</taxon>
        <taxon>Acanthomorphata</taxon>
        <taxon>Eupercaria</taxon>
        <taxon>Perciformes</taxon>
        <taxon>Cottioidei</taxon>
        <taxon>Gasterosteales</taxon>
        <taxon>Gasterosteidae</taxon>
        <taxon>Gasterosteus</taxon>
    </lineage>
</organism>
<dbReference type="AlphaFoldDB" id="A0AAQ4RUJ7"/>
<dbReference type="PANTHER" id="PTHR23506:SF30">
    <property type="entry name" value="SYNAPTIC VESICULAR AMINE TRANSPORTER"/>
    <property type="match status" value="1"/>
</dbReference>
<keyword evidence="8" id="KW-1185">Reference proteome</keyword>
<feature type="transmembrane region" description="Helical" evidence="6">
    <location>
        <begin position="140"/>
        <end position="160"/>
    </location>
</feature>
<evidence type="ECO:0000256" key="4">
    <source>
        <dbReference type="ARBA" id="ARBA00022989"/>
    </source>
</evidence>
<feature type="transmembrane region" description="Helical" evidence="6">
    <location>
        <begin position="342"/>
        <end position="361"/>
    </location>
</feature>
<feature type="transmembrane region" description="Helical" evidence="6">
    <location>
        <begin position="373"/>
        <end position="394"/>
    </location>
</feature>
<dbReference type="GO" id="GO:0015842">
    <property type="term" value="P:aminergic neurotransmitter loading into synaptic vesicle"/>
    <property type="evidence" value="ECO:0007669"/>
    <property type="project" value="TreeGrafter"/>
</dbReference>
<reference evidence="7" key="2">
    <citation type="submission" date="2025-08" db="UniProtKB">
        <authorList>
            <consortium name="Ensembl"/>
        </authorList>
    </citation>
    <scope>IDENTIFICATION</scope>
</reference>
<keyword evidence="2" id="KW-0813">Transport</keyword>
<keyword evidence="4 6" id="KW-1133">Transmembrane helix</keyword>
<dbReference type="GeneTree" id="ENSGT00940000157593"/>
<protein>
    <recommendedName>
        <fullName evidence="9">Major facilitator superfamily (MFS) profile domain-containing protein</fullName>
    </recommendedName>
</protein>
<dbReference type="Proteomes" id="UP000007635">
    <property type="component" value="Chromosome XI"/>
</dbReference>
<feature type="transmembrane region" description="Helical" evidence="6">
    <location>
        <begin position="217"/>
        <end position="233"/>
    </location>
</feature>
<evidence type="ECO:0000313" key="8">
    <source>
        <dbReference type="Proteomes" id="UP000007635"/>
    </source>
</evidence>
<dbReference type="GO" id="GO:0030672">
    <property type="term" value="C:synaptic vesicle membrane"/>
    <property type="evidence" value="ECO:0007669"/>
    <property type="project" value="TreeGrafter"/>
</dbReference>
<feature type="transmembrane region" description="Helical" evidence="6">
    <location>
        <begin position="300"/>
        <end position="322"/>
    </location>
</feature>
<reference evidence="7" key="3">
    <citation type="submission" date="2025-09" db="UniProtKB">
        <authorList>
            <consortium name="Ensembl"/>
        </authorList>
    </citation>
    <scope>IDENTIFICATION</scope>
</reference>
<evidence type="ECO:0000256" key="2">
    <source>
        <dbReference type="ARBA" id="ARBA00022448"/>
    </source>
</evidence>
<dbReference type="InterPro" id="IPR050930">
    <property type="entry name" value="MFS_Vesicular_Transporter"/>
</dbReference>
<dbReference type="GO" id="GO:0005335">
    <property type="term" value="F:serotonin:sodium:chloride symporter activity"/>
    <property type="evidence" value="ECO:0007669"/>
    <property type="project" value="TreeGrafter"/>
</dbReference>
<reference evidence="7 8" key="1">
    <citation type="journal article" date="2021" name="G3 (Bethesda)">
        <title>Improved contiguity of the threespine stickleback genome using long-read sequencing.</title>
        <authorList>
            <person name="Nath S."/>
            <person name="Shaw D.E."/>
            <person name="White M.A."/>
        </authorList>
    </citation>
    <scope>NUCLEOTIDE SEQUENCE [LARGE SCALE GENOMIC DNA]</scope>
    <source>
        <strain evidence="7 8">Lake Benthic</strain>
    </source>
</reference>
<evidence type="ECO:0000256" key="1">
    <source>
        <dbReference type="ARBA" id="ARBA00004141"/>
    </source>
</evidence>
<dbReference type="SUPFAM" id="SSF103473">
    <property type="entry name" value="MFS general substrate transporter"/>
    <property type="match status" value="1"/>
</dbReference>
<keyword evidence="3 6" id="KW-0812">Transmembrane</keyword>
<evidence type="ECO:0008006" key="9">
    <source>
        <dbReference type="Google" id="ProtNLM"/>
    </source>
</evidence>
<evidence type="ECO:0000256" key="5">
    <source>
        <dbReference type="ARBA" id="ARBA00023136"/>
    </source>
</evidence>